<dbReference type="PANTHER" id="PTHR46268">
    <property type="entry name" value="STRESS RESPONSE PROTEIN NHAX"/>
    <property type="match status" value="1"/>
</dbReference>
<protein>
    <submittedName>
        <fullName evidence="3">Nucleotide-binding universal stress protein, UspA family</fullName>
    </submittedName>
</protein>
<dbReference type="Proteomes" id="UP000186819">
    <property type="component" value="Unassembled WGS sequence"/>
</dbReference>
<comment type="similarity">
    <text evidence="1">Belongs to the universal stress protein A family.</text>
</comment>
<dbReference type="AlphaFoldDB" id="A0A1N6TVT6"/>
<keyword evidence="4" id="KW-1185">Reference proteome</keyword>
<dbReference type="InterPro" id="IPR006015">
    <property type="entry name" value="Universal_stress_UspA"/>
</dbReference>
<proteinExistence type="inferred from homology"/>
<evidence type="ECO:0000313" key="4">
    <source>
        <dbReference type="Proteomes" id="UP000186819"/>
    </source>
</evidence>
<dbReference type="Pfam" id="PF00582">
    <property type="entry name" value="Usp"/>
    <property type="match status" value="1"/>
</dbReference>
<dbReference type="EMBL" id="FTMD01000005">
    <property type="protein sequence ID" value="SIQ57196.1"/>
    <property type="molecule type" value="Genomic_DNA"/>
</dbReference>
<feature type="domain" description="UspA" evidence="2">
    <location>
        <begin position="1"/>
        <end position="153"/>
    </location>
</feature>
<dbReference type="PRINTS" id="PR01438">
    <property type="entry name" value="UNVRSLSTRESS"/>
</dbReference>
<evidence type="ECO:0000259" key="2">
    <source>
        <dbReference type="Pfam" id="PF00582"/>
    </source>
</evidence>
<dbReference type="RefSeq" id="WP_076601813.1">
    <property type="nucleotide sequence ID" value="NZ_FTMD01000005.1"/>
</dbReference>
<dbReference type="Gene3D" id="3.40.50.620">
    <property type="entry name" value="HUPs"/>
    <property type="match status" value="1"/>
</dbReference>
<dbReference type="OrthoDB" id="8547832at2"/>
<gene>
    <name evidence="3" type="ORF">SAMN05421829_105122</name>
</gene>
<dbReference type="STRING" id="34027.SAMN05421829_105122"/>
<name>A0A1N6TVT6_9RHOO</name>
<organism evidence="3 4">
    <name type="scientific">Aromatoleum tolulyticum</name>
    <dbReference type="NCBI Taxonomy" id="34027"/>
    <lineage>
        <taxon>Bacteria</taxon>
        <taxon>Pseudomonadati</taxon>
        <taxon>Pseudomonadota</taxon>
        <taxon>Betaproteobacteria</taxon>
        <taxon>Rhodocyclales</taxon>
        <taxon>Rhodocyclaceae</taxon>
        <taxon>Aromatoleum</taxon>
    </lineage>
</organism>
<dbReference type="InterPro" id="IPR006016">
    <property type="entry name" value="UspA"/>
</dbReference>
<evidence type="ECO:0000313" key="3">
    <source>
        <dbReference type="EMBL" id="SIQ57196.1"/>
    </source>
</evidence>
<reference evidence="4" key="1">
    <citation type="submission" date="2017-01" db="EMBL/GenBank/DDBJ databases">
        <authorList>
            <person name="Varghese N."/>
            <person name="Submissions S."/>
        </authorList>
    </citation>
    <scope>NUCLEOTIDE SEQUENCE [LARGE SCALE GENOMIC DNA]</scope>
    <source>
        <strain evidence="4">ATCC 51758</strain>
    </source>
</reference>
<sequence>MYKRILVAVDDSATSNAALDEAITLAKALGATLRIVHVADEAPVRSAVGLEAILDVTQVEEAMRKAGTALLEAAAKKATDAGVQADTALLESEDKIELAHRRVAEWIVEGATAWQADVIVAGTHGRRGFARLFVGNVAEDLVRLATTSLVLVRGK</sequence>
<dbReference type="CDD" id="cd00293">
    <property type="entry name" value="USP-like"/>
    <property type="match status" value="1"/>
</dbReference>
<dbReference type="PANTHER" id="PTHR46268:SF6">
    <property type="entry name" value="UNIVERSAL STRESS PROTEIN UP12"/>
    <property type="match status" value="1"/>
</dbReference>
<dbReference type="SUPFAM" id="SSF52402">
    <property type="entry name" value="Adenine nucleotide alpha hydrolases-like"/>
    <property type="match status" value="1"/>
</dbReference>
<evidence type="ECO:0000256" key="1">
    <source>
        <dbReference type="ARBA" id="ARBA00008791"/>
    </source>
</evidence>
<dbReference type="InterPro" id="IPR014729">
    <property type="entry name" value="Rossmann-like_a/b/a_fold"/>
</dbReference>
<accession>A0A1N6TVT6</accession>